<comment type="caution">
    <text evidence="12">The sequence shown here is derived from an EMBL/GenBank/DDBJ whole genome shotgun (WGS) entry which is preliminary data.</text>
</comment>
<dbReference type="InterPro" id="IPR004358">
    <property type="entry name" value="Sig_transdc_His_kin-like_C"/>
</dbReference>
<dbReference type="Gene3D" id="2.130.10.10">
    <property type="entry name" value="YVTN repeat-like/Quinoprotein amine dehydrogenase"/>
    <property type="match status" value="2"/>
</dbReference>
<evidence type="ECO:0000256" key="3">
    <source>
        <dbReference type="ARBA" id="ARBA00022553"/>
    </source>
</evidence>
<dbReference type="Pfam" id="PF00512">
    <property type="entry name" value="HisKA"/>
    <property type="match status" value="1"/>
</dbReference>
<dbReference type="CDD" id="cd16922">
    <property type="entry name" value="HATPase_EvgS-ArcB-TorS-like"/>
    <property type="match status" value="1"/>
</dbReference>
<dbReference type="InterPro" id="IPR003661">
    <property type="entry name" value="HisK_dim/P_dom"/>
</dbReference>
<evidence type="ECO:0000256" key="5">
    <source>
        <dbReference type="ARBA" id="ARBA00022777"/>
    </source>
</evidence>
<dbReference type="PRINTS" id="PR00344">
    <property type="entry name" value="BCTRLSENSOR"/>
</dbReference>
<reference evidence="13" key="1">
    <citation type="submission" date="2013-08" db="EMBL/GenBank/DDBJ databases">
        <title>Genome sequencing of Arenimonas donghaensis.</title>
        <authorList>
            <person name="Chen F."/>
            <person name="Wang G."/>
        </authorList>
    </citation>
    <scope>NUCLEOTIDE SEQUENCE [LARGE SCALE GENOMIC DNA]</scope>
    <source>
        <strain evidence="13">HO3-R19</strain>
    </source>
</reference>
<evidence type="ECO:0000256" key="7">
    <source>
        <dbReference type="PROSITE-ProRule" id="PRU00169"/>
    </source>
</evidence>
<dbReference type="InterPro" id="IPR013783">
    <property type="entry name" value="Ig-like_fold"/>
</dbReference>
<gene>
    <name evidence="12" type="ORF">N788_11735</name>
</gene>
<keyword evidence="6" id="KW-0902">Two-component regulatory system</keyword>
<dbReference type="EMBL" id="AVCJ01000009">
    <property type="protein sequence ID" value="KFL37004.1"/>
    <property type="molecule type" value="Genomic_DNA"/>
</dbReference>
<evidence type="ECO:0000256" key="2">
    <source>
        <dbReference type="ARBA" id="ARBA00012438"/>
    </source>
</evidence>
<dbReference type="InterPro" id="IPR005467">
    <property type="entry name" value="His_kinase_dom"/>
</dbReference>
<dbReference type="Gene3D" id="3.40.50.2300">
    <property type="match status" value="1"/>
</dbReference>
<dbReference type="PROSITE" id="PS50109">
    <property type="entry name" value="HIS_KIN"/>
    <property type="match status" value="1"/>
</dbReference>
<proteinExistence type="predicted"/>
<feature type="chain" id="PRO_5001826489" description="histidine kinase" evidence="9">
    <location>
        <begin position="18"/>
        <end position="1008"/>
    </location>
</feature>
<dbReference type="SMART" id="SM00388">
    <property type="entry name" value="HisKA"/>
    <property type="match status" value="1"/>
</dbReference>
<dbReference type="Pfam" id="PF02518">
    <property type="entry name" value="HATPase_c"/>
    <property type="match status" value="1"/>
</dbReference>
<dbReference type="GO" id="GO:0000155">
    <property type="term" value="F:phosphorelay sensor kinase activity"/>
    <property type="evidence" value="ECO:0007669"/>
    <property type="project" value="InterPro"/>
</dbReference>
<protein>
    <recommendedName>
        <fullName evidence="2">histidine kinase</fullName>
        <ecNumber evidence="2">2.7.13.3</ecNumber>
    </recommendedName>
</protein>
<dbReference type="InterPro" id="IPR011006">
    <property type="entry name" value="CheY-like_superfamily"/>
</dbReference>
<keyword evidence="9" id="KW-0732">Signal</keyword>
<evidence type="ECO:0000259" key="11">
    <source>
        <dbReference type="PROSITE" id="PS50110"/>
    </source>
</evidence>
<dbReference type="CDD" id="cd00082">
    <property type="entry name" value="HisKA"/>
    <property type="match status" value="1"/>
</dbReference>
<accession>A0A087MJF1</accession>
<evidence type="ECO:0000256" key="6">
    <source>
        <dbReference type="ARBA" id="ARBA00023012"/>
    </source>
</evidence>
<dbReference type="EC" id="2.7.13.3" evidence="2"/>
<dbReference type="Gene3D" id="3.30.565.10">
    <property type="entry name" value="Histidine kinase-like ATPase, C-terminal domain"/>
    <property type="match status" value="1"/>
</dbReference>
<dbReference type="Proteomes" id="UP000029085">
    <property type="component" value="Unassembled WGS sequence"/>
</dbReference>
<evidence type="ECO:0000313" key="13">
    <source>
        <dbReference type="Proteomes" id="UP000029085"/>
    </source>
</evidence>
<sequence length="1008" mass="107437">MLLVCLAGLVLPGASPAAPFRVIGVDDGLPSAGIHGISQDRGGYLWLATDDGLARFDGRGFRVWRRGVGSAGGLPGNRILSVQVLADDRVQLDVAGKGRWVLDPQRQQFAPAGRTPPRDPTTSRELTDQAGDRWLAGRHGLSLRPARGAGGWPAPAWPGPVGALFEDHEGGLWAGAEGRGLLYLPPTWRSFHHLPRPAPEDGVLASAADGAAWLADARGLWRLSLVTARLEPVPVTPAWPEAPVRALLARADGSLWLAQGAALSRLAPEAGGWRRQVRADAPWPVRHLFETSDGVLWLLGDRQVERRAASGSRTVLAAAGPIWPGPDGQAWRRQGRQLQRWSAAVQGFEDIPGAPVGDWLDLAVGGDGVVWLAAPARLEAWRWQDNRLVHVAAYGGGHGVPDVDRLRLALGPSDQPWLATPRGLWRLDAGQGRLDGFGQAQGLADQALGDGPLWLADNGIGVAAAASGWQLFDGGRLGPPSRSLPVLVLDSVQWRRRGQTLSLPADTPLLRLGPEDNALRLKARLLSFTEPSSHRFRYRLAGHDPGWVEVGSDGLRVFPPLAPGRYDLRVSGATAVGPWSEPRSLTVLVDPPWWGSRMALAGSGLGLMAGLSVLALAHRARVRRREAWRLARARQRLAEQHSEAKTRFLAALGHEIRTPMTGVLGMAELLQGSALEPEQRARVDAIQGAGRHLLRLVNDTLDLARIEAGKLVLDDAPFALRPLLDELAALLRPLAEAKGLGFHLHCDGDVPAGLRGDATRVRQILLNLASNAIKFCERGELVIHVGRRDPAGVLIQVRDTGPGLAADQQARLFRRFEQGPGQASSRRYGGSGLGLAISQELAAAMGGSISVRSEPGRGACFRVALPLPASGPVAATASPPVLLVPGRRVLLVEDDPVVAAVVQDLLRQQGHAVEHAAHGLAALAALEAADFDLALLDLDLPGLDGFELARLLRRQGRRLPLLALTARADADAERQALAAGMDGFLRKPVTGAMLAEALSAQVARSAAD</sequence>
<dbReference type="PROSITE" id="PS50110">
    <property type="entry name" value="RESPONSE_REGULATORY"/>
    <property type="match status" value="1"/>
</dbReference>
<dbReference type="Gene3D" id="2.60.40.10">
    <property type="entry name" value="Immunoglobulins"/>
    <property type="match status" value="1"/>
</dbReference>
<evidence type="ECO:0000256" key="4">
    <source>
        <dbReference type="ARBA" id="ARBA00022679"/>
    </source>
</evidence>
<dbReference type="InterPro" id="IPR036097">
    <property type="entry name" value="HisK_dim/P_sf"/>
</dbReference>
<comment type="catalytic activity">
    <reaction evidence="1">
        <text>ATP + protein L-histidine = ADP + protein N-phospho-L-histidine.</text>
        <dbReference type="EC" id="2.7.13.3"/>
    </reaction>
</comment>
<dbReference type="Pfam" id="PF07495">
    <property type="entry name" value="Y_Y_Y"/>
    <property type="match status" value="1"/>
</dbReference>
<dbReference type="InterPro" id="IPR003594">
    <property type="entry name" value="HATPase_dom"/>
</dbReference>
<dbReference type="Pfam" id="PF00072">
    <property type="entry name" value="Response_reg"/>
    <property type="match status" value="1"/>
</dbReference>
<feature type="modified residue" description="4-aspartylphosphate" evidence="7">
    <location>
        <position position="937"/>
    </location>
</feature>
<dbReference type="PANTHER" id="PTHR43047:SF72">
    <property type="entry name" value="OSMOSENSING HISTIDINE PROTEIN KINASE SLN1"/>
    <property type="match status" value="1"/>
</dbReference>
<keyword evidence="13" id="KW-1185">Reference proteome</keyword>
<dbReference type="Gene3D" id="1.10.287.130">
    <property type="match status" value="1"/>
</dbReference>
<keyword evidence="5" id="KW-0418">Kinase</keyword>
<reference evidence="12 13" key="2">
    <citation type="journal article" date="2015" name="Stand. Genomic Sci.">
        <title>High quality draft genomic sequence of Arenimonas donghaensis DSM 18148(T).</title>
        <authorList>
            <person name="Chen F."/>
            <person name="Wang H."/>
            <person name="Cao Y."/>
            <person name="Li X."/>
            <person name="Wang G."/>
        </authorList>
    </citation>
    <scope>NUCLEOTIDE SEQUENCE [LARGE SCALE GENOMIC DNA]</scope>
    <source>
        <strain evidence="12 13">HO3-R19</strain>
    </source>
</reference>
<dbReference type="PATRIC" id="fig|1121014.3.peg.1097"/>
<dbReference type="InterPro" id="IPR015943">
    <property type="entry name" value="WD40/YVTN_repeat-like_dom_sf"/>
</dbReference>
<dbReference type="SUPFAM" id="SSF63829">
    <property type="entry name" value="Calcium-dependent phosphotriesterase"/>
    <property type="match status" value="1"/>
</dbReference>
<feature type="compositionally biased region" description="Basic and acidic residues" evidence="8">
    <location>
        <begin position="121"/>
        <end position="131"/>
    </location>
</feature>
<feature type="region of interest" description="Disordered" evidence="8">
    <location>
        <begin position="105"/>
        <end position="131"/>
    </location>
</feature>
<evidence type="ECO:0000256" key="1">
    <source>
        <dbReference type="ARBA" id="ARBA00000085"/>
    </source>
</evidence>
<dbReference type="PANTHER" id="PTHR43047">
    <property type="entry name" value="TWO-COMPONENT HISTIDINE PROTEIN KINASE"/>
    <property type="match status" value="1"/>
</dbReference>
<evidence type="ECO:0000313" key="12">
    <source>
        <dbReference type="EMBL" id="KFL37004.1"/>
    </source>
</evidence>
<dbReference type="SUPFAM" id="SSF52172">
    <property type="entry name" value="CheY-like"/>
    <property type="match status" value="1"/>
</dbReference>
<dbReference type="SUPFAM" id="SSF55874">
    <property type="entry name" value="ATPase domain of HSP90 chaperone/DNA topoisomerase II/histidine kinase"/>
    <property type="match status" value="1"/>
</dbReference>
<dbReference type="GO" id="GO:0009927">
    <property type="term" value="F:histidine phosphotransfer kinase activity"/>
    <property type="evidence" value="ECO:0007669"/>
    <property type="project" value="TreeGrafter"/>
</dbReference>
<dbReference type="AlphaFoldDB" id="A0A087MJF1"/>
<keyword evidence="4" id="KW-0808">Transferase</keyword>
<keyword evidence="3 7" id="KW-0597">Phosphoprotein</keyword>
<evidence type="ECO:0000256" key="9">
    <source>
        <dbReference type="SAM" id="SignalP"/>
    </source>
</evidence>
<evidence type="ECO:0000256" key="8">
    <source>
        <dbReference type="SAM" id="MobiDB-lite"/>
    </source>
</evidence>
<dbReference type="InterPro" id="IPR036890">
    <property type="entry name" value="HATPase_C_sf"/>
</dbReference>
<dbReference type="InterPro" id="IPR001789">
    <property type="entry name" value="Sig_transdc_resp-reg_receiver"/>
</dbReference>
<feature type="domain" description="Histidine kinase" evidence="10">
    <location>
        <begin position="651"/>
        <end position="869"/>
    </location>
</feature>
<dbReference type="InterPro" id="IPR011123">
    <property type="entry name" value="Y_Y_Y"/>
</dbReference>
<name>A0A087MJF1_9GAMM</name>
<evidence type="ECO:0000259" key="10">
    <source>
        <dbReference type="PROSITE" id="PS50109"/>
    </source>
</evidence>
<dbReference type="FunFam" id="3.30.565.10:FF:000010">
    <property type="entry name" value="Sensor histidine kinase RcsC"/>
    <property type="match status" value="1"/>
</dbReference>
<dbReference type="STRING" id="1121014.N788_11735"/>
<dbReference type="SMART" id="SM00448">
    <property type="entry name" value="REC"/>
    <property type="match status" value="1"/>
</dbReference>
<dbReference type="SMART" id="SM00387">
    <property type="entry name" value="HATPase_c"/>
    <property type="match status" value="1"/>
</dbReference>
<dbReference type="GO" id="GO:0005886">
    <property type="term" value="C:plasma membrane"/>
    <property type="evidence" value="ECO:0007669"/>
    <property type="project" value="TreeGrafter"/>
</dbReference>
<organism evidence="12 13">
    <name type="scientific">Arenimonas donghaensis DSM 18148 = HO3-R19</name>
    <dbReference type="NCBI Taxonomy" id="1121014"/>
    <lineage>
        <taxon>Bacteria</taxon>
        <taxon>Pseudomonadati</taxon>
        <taxon>Pseudomonadota</taxon>
        <taxon>Gammaproteobacteria</taxon>
        <taxon>Lysobacterales</taxon>
        <taxon>Lysobacteraceae</taxon>
        <taxon>Arenimonas</taxon>
    </lineage>
</organism>
<feature type="signal peptide" evidence="9">
    <location>
        <begin position="1"/>
        <end position="17"/>
    </location>
</feature>
<dbReference type="SUPFAM" id="SSF47384">
    <property type="entry name" value="Homodimeric domain of signal transducing histidine kinase"/>
    <property type="match status" value="1"/>
</dbReference>
<feature type="domain" description="Response regulatory" evidence="11">
    <location>
        <begin position="888"/>
        <end position="1002"/>
    </location>
</feature>